<dbReference type="InterPro" id="IPR037524">
    <property type="entry name" value="PA14/GLEYA"/>
</dbReference>
<feature type="chain" id="PRO_5001702478" description="PA14 domain-containing protein" evidence="1">
    <location>
        <begin position="17"/>
        <end position="701"/>
    </location>
</feature>
<dbReference type="InterPro" id="IPR018871">
    <property type="entry name" value="GLEYA_adhesin_domain"/>
</dbReference>
<gene>
    <name evidence="3" type="ORF">M436DRAFT_71117</name>
</gene>
<organism evidence="3 4">
    <name type="scientific">Aureobasidium namibiae CBS 147.97</name>
    <dbReference type="NCBI Taxonomy" id="1043004"/>
    <lineage>
        <taxon>Eukaryota</taxon>
        <taxon>Fungi</taxon>
        <taxon>Dikarya</taxon>
        <taxon>Ascomycota</taxon>
        <taxon>Pezizomycotina</taxon>
        <taxon>Dothideomycetes</taxon>
        <taxon>Dothideomycetidae</taxon>
        <taxon>Dothideales</taxon>
        <taxon>Saccotheciaceae</taxon>
        <taxon>Aureobasidium</taxon>
    </lineage>
</organism>
<protein>
    <recommendedName>
        <fullName evidence="2">PA14 domain-containing protein</fullName>
    </recommendedName>
</protein>
<feature type="domain" description="PA14" evidence="2">
    <location>
        <begin position="504"/>
        <end position="677"/>
    </location>
</feature>
<sequence length="701" mass="73862">MRYSLAVPALAALAAALPAPQLIDLDMVAAQPNISYTTTASSVTYDVTSLAAQATDDITSIPVDLSAIATQSPLAVIEKRAACAAQPTGVSGAYAAPAEPTDDTVSAFAANTAFAAAASSAPVPSGYSNTFTNLNASNSAYGYMGFTTLSSYDTDKCASKCNAINGCMSFNLYFERDPSLEPAAACPNPTSTTIIKCVFWGGPVSSSNANNYGQWRNKFQVAIAGSNGYMNQTLEVPAGFGNVQYLNNAAINAPLDHEGYDTFMGSRIFTAGPFNASLCAAHCQAQNKYNIATAPKDGTPPKICDFFNTYLLYLNKTSNSQGQYCSLYTEAWDSSYATNKGQYRGNDHYMIEYSYTFTNTSNPGFNPKKGDTVGAIYQAVKDIKYATLQPFCSAALSYSALVATVTPTSFVTPFVTSTAFSTTTTTASIDKRAAVTAGSASLSTPAVLSKYPASVMSSACSLLVSQATSTSTSTAPATIISVATQTTLETSVLTVTASAIPSACGNKGIQYAFYGAGVYAEGNNVLWVEPSNYATKTPNWQSTTNSVGGINVNAAQSIQIYDSGNYAPSEYFILNHRGYLFAQIAGTYTFTLSNPDDIVFLYLGETAKHGWSRGNAAAAASWNSDTGFQSTATATYTLKAGEYLPYRIFFGQMGGPVKFSFSIKAPDGTVILDSNTSESDFIVQYSCDGTTAPAFPAFGKE</sequence>
<evidence type="ECO:0000313" key="4">
    <source>
        <dbReference type="Proteomes" id="UP000027730"/>
    </source>
</evidence>
<proteinExistence type="predicted"/>
<dbReference type="HOGENOM" id="CLU_022878_2_0_1"/>
<accession>A0A074XM69</accession>
<dbReference type="AlphaFoldDB" id="A0A074XM69"/>
<dbReference type="EMBL" id="KL584705">
    <property type="protein sequence ID" value="KEQ75646.1"/>
    <property type="molecule type" value="Genomic_DNA"/>
</dbReference>
<dbReference type="Gene3D" id="2.60.120.1560">
    <property type="match status" value="1"/>
</dbReference>
<feature type="signal peptide" evidence="1">
    <location>
        <begin position="1"/>
        <end position="16"/>
    </location>
</feature>
<dbReference type="PANTHER" id="PTHR36578">
    <property type="entry name" value="CHROMOSOME 15, WHOLE GENOME SHOTGUN SEQUENCE"/>
    <property type="match status" value="1"/>
</dbReference>
<dbReference type="Proteomes" id="UP000027730">
    <property type="component" value="Unassembled WGS sequence"/>
</dbReference>
<evidence type="ECO:0000313" key="3">
    <source>
        <dbReference type="EMBL" id="KEQ75646.1"/>
    </source>
</evidence>
<dbReference type="OrthoDB" id="271448at2759"/>
<dbReference type="STRING" id="1043004.A0A074XM69"/>
<name>A0A074XM69_9PEZI</name>
<reference evidence="3 4" key="1">
    <citation type="journal article" date="2014" name="BMC Genomics">
        <title>Genome sequencing of four Aureobasidium pullulans varieties: biotechnological potential, stress tolerance, and description of new species.</title>
        <authorList>
            <person name="Gostin Ar C."/>
            <person name="Ohm R.A."/>
            <person name="Kogej T."/>
            <person name="Sonjak S."/>
            <person name="Turk M."/>
            <person name="Zajc J."/>
            <person name="Zalar P."/>
            <person name="Grube M."/>
            <person name="Sun H."/>
            <person name="Han J."/>
            <person name="Sharma A."/>
            <person name="Chiniquy J."/>
            <person name="Ngan C.Y."/>
            <person name="Lipzen A."/>
            <person name="Barry K."/>
            <person name="Grigoriev I.V."/>
            <person name="Gunde-Cimerman N."/>
        </authorList>
    </citation>
    <scope>NUCLEOTIDE SEQUENCE [LARGE SCALE GENOMIC DNA]</scope>
    <source>
        <strain evidence="3 4">CBS 147.97</strain>
    </source>
</reference>
<keyword evidence="4" id="KW-1185">Reference proteome</keyword>
<keyword evidence="1" id="KW-0732">Signal</keyword>
<evidence type="ECO:0000256" key="1">
    <source>
        <dbReference type="SAM" id="SignalP"/>
    </source>
</evidence>
<dbReference type="Pfam" id="PF10528">
    <property type="entry name" value="GLEYA"/>
    <property type="match status" value="1"/>
</dbReference>
<dbReference type="PANTHER" id="PTHR36578:SF2">
    <property type="entry name" value="PA14 DOMAIN-CONTAINING PROTEIN"/>
    <property type="match status" value="1"/>
</dbReference>
<dbReference type="PROSITE" id="PS51820">
    <property type="entry name" value="PA14"/>
    <property type="match status" value="1"/>
</dbReference>
<dbReference type="RefSeq" id="XP_013429807.1">
    <property type="nucleotide sequence ID" value="XM_013574353.1"/>
</dbReference>
<evidence type="ECO:0000259" key="2">
    <source>
        <dbReference type="PROSITE" id="PS51820"/>
    </source>
</evidence>
<dbReference type="GeneID" id="25414892"/>